<dbReference type="OrthoDB" id="2020981at2759"/>
<dbReference type="CDD" id="cd11660">
    <property type="entry name" value="SANT_TRF"/>
    <property type="match status" value="1"/>
</dbReference>
<dbReference type="PANTHER" id="PTHR21717:SF70">
    <property type="entry name" value="TELOMERE REPEAT-BINDING PROTEIN 2-RELATED"/>
    <property type="match status" value="1"/>
</dbReference>
<comment type="caution">
    <text evidence="5">The sequence shown here is derived from an EMBL/GenBank/DDBJ whole genome shotgun (WGS) entry which is preliminary data.</text>
</comment>
<dbReference type="PROSITE" id="PS51294">
    <property type="entry name" value="HTH_MYB"/>
    <property type="match status" value="1"/>
</dbReference>
<dbReference type="InterPro" id="IPR031105">
    <property type="entry name" value="TRP_plant"/>
</dbReference>
<feature type="compositionally biased region" description="Polar residues" evidence="2">
    <location>
        <begin position="445"/>
        <end position="460"/>
    </location>
</feature>
<evidence type="ECO:0000259" key="4">
    <source>
        <dbReference type="PROSITE" id="PS51294"/>
    </source>
</evidence>
<keyword evidence="1" id="KW-0238">DNA-binding</keyword>
<protein>
    <submittedName>
        <fullName evidence="5">Initiator-binding protein</fullName>
    </submittedName>
</protein>
<feature type="domain" description="HTH myb-type" evidence="4">
    <location>
        <begin position="501"/>
        <end position="560"/>
    </location>
</feature>
<dbReference type="SMART" id="SM00717">
    <property type="entry name" value="SANT"/>
    <property type="match status" value="1"/>
</dbReference>
<evidence type="ECO:0000313" key="6">
    <source>
        <dbReference type="Proteomes" id="UP000623129"/>
    </source>
</evidence>
<feature type="region of interest" description="Disordered" evidence="2">
    <location>
        <begin position="396"/>
        <end position="415"/>
    </location>
</feature>
<dbReference type="Pfam" id="PF23603">
    <property type="entry name" value="Ubiquitin_TPR1"/>
    <property type="match status" value="1"/>
</dbReference>
<dbReference type="Gene3D" id="1.10.246.220">
    <property type="match status" value="1"/>
</dbReference>
<gene>
    <name evidence="5" type="ORF">FCM35_KLT02994</name>
</gene>
<dbReference type="AlphaFoldDB" id="A0A833VQZ1"/>
<evidence type="ECO:0000313" key="5">
    <source>
        <dbReference type="EMBL" id="KAF3331588.1"/>
    </source>
</evidence>
<dbReference type="Proteomes" id="UP000623129">
    <property type="component" value="Unassembled WGS sequence"/>
</dbReference>
<dbReference type="PROSITE" id="PS50090">
    <property type="entry name" value="MYB_LIKE"/>
    <property type="match status" value="1"/>
</dbReference>
<feature type="compositionally biased region" description="Polar residues" evidence="2">
    <location>
        <begin position="426"/>
        <end position="436"/>
    </location>
</feature>
<evidence type="ECO:0000256" key="2">
    <source>
        <dbReference type="SAM" id="MobiDB-lite"/>
    </source>
</evidence>
<dbReference type="InterPro" id="IPR029071">
    <property type="entry name" value="Ubiquitin-like_domsf"/>
</dbReference>
<dbReference type="SUPFAM" id="SSF46689">
    <property type="entry name" value="Homeodomain-like"/>
    <property type="match status" value="1"/>
</dbReference>
<feature type="domain" description="Myb-like" evidence="3">
    <location>
        <begin position="501"/>
        <end position="556"/>
    </location>
</feature>
<dbReference type="GO" id="GO:0042162">
    <property type="term" value="F:telomeric DNA binding"/>
    <property type="evidence" value="ECO:0007669"/>
    <property type="project" value="UniProtKB-ARBA"/>
</dbReference>
<evidence type="ECO:0000259" key="3">
    <source>
        <dbReference type="PROSITE" id="PS50090"/>
    </source>
</evidence>
<dbReference type="InterPro" id="IPR057625">
    <property type="entry name" value="TPR1-6-like_ubiquitin"/>
</dbReference>
<organism evidence="5 6">
    <name type="scientific">Carex littledalei</name>
    <dbReference type="NCBI Taxonomy" id="544730"/>
    <lineage>
        <taxon>Eukaryota</taxon>
        <taxon>Viridiplantae</taxon>
        <taxon>Streptophyta</taxon>
        <taxon>Embryophyta</taxon>
        <taxon>Tracheophyta</taxon>
        <taxon>Spermatophyta</taxon>
        <taxon>Magnoliopsida</taxon>
        <taxon>Liliopsida</taxon>
        <taxon>Poales</taxon>
        <taxon>Cyperaceae</taxon>
        <taxon>Cyperoideae</taxon>
        <taxon>Cariceae</taxon>
        <taxon>Carex</taxon>
        <taxon>Carex subgen. Euthyceras</taxon>
    </lineage>
</organism>
<dbReference type="InterPro" id="IPR001005">
    <property type="entry name" value="SANT/Myb"/>
</dbReference>
<feature type="region of interest" description="Disordered" evidence="2">
    <location>
        <begin position="426"/>
        <end position="469"/>
    </location>
</feature>
<keyword evidence="6" id="KW-1185">Reference proteome</keyword>
<dbReference type="EMBL" id="SWLB01000012">
    <property type="protein sequence ID" value="KAF3331588.1"/>
    <property type="molecule type" value="Genomic_DNA"/>
</dbReference>
<dbReference type="PANTHER" id="PTHR21717">
    <property type="entry name" value="TELOMERIC REPEAT BINDING PROTEIN"/>
    <property type="match status" value="1"/>
</dbReference>
<name>A0A833VQZ1_9POAL</name>
<dbReference type="InterPro" id="IPR009057">
    <property type="entry name" value="Homeodomain-like_sf"/>
</dbReference>
<reference evidence="5" key="1">
    <citation type="submission" date="2020-01" db="EMBL/GenBank/DDBJ databases">
        <title>Genome sequence of Kobresia littledalei, the first chromosome-level genome in the family Cyperaceae.</title>
        <authorList>
            <person name="Qu G."/>
        </authorList>
    </citation>
    <scope>NUCLEOTIDE SEQUENCE</scope>
    <source>
        <strain evidence="5">C.B.Clarke</strain>
        <tissue evidence="5">Leaf</tissue>
    </source>
</reference>
<accession>A0A833VQZ1</accession>
<dbReference type="InterPro" id="IPR017930">
    <property type="entry name" value="Myb_dom"/>
</dbReference>
<dbReference type="SUPFAM" id="SSF54236">
    <property type="entry name" value="Ubiquitin-like"/>
    <property type="match status" value="1"/>
</dbReference>
<evidence type="ECO:0000256" key="1">
    <source>
        <dbReference type="ARBA" id="ARBA00023125"/>
    </source>
</evidence>
<proteinExistence type="predicted"/>
<sequence>MFALVQKVLLCRIWELIGGYWVIFQNLFGGFGFNDLLLNCHHQCLNGKRSSRKKIELNEMCAFDMLATLAGKLLTEGENSLLLSNTNPTAVKETVNPEVMKSHPLDQDSCNESETPLKEAMDSPDLYSQMELGVKPPPLVSSDSSTEMPSDRENIKIAWTEVVDRECEDNSSACTHPKAFGPHSKVSKKVLSTKHRKAGSPRVHKGDKNYSVCEMKPTFRNSSLFYTRQRTQFKRKKQFGQGSIFTREVTGEILLWEVNVVCFLISFSVKREASAAKIQKPMHESKDKVKLCIKSFQIPELLIEIPETATVGSLKKKVLEAMAAMLGDGLHVGVAVHGKKVKDDTATLVQTGINHGKKIENLDFSIEPKFVSESKKTNNSSQNVVQEDSHVTDLGDLTEPLASIPPTTSPPENQVSYQELTPNLVQSPVQSPSLNCHESDYDSAPSPNSPAENMSSPEKNSNPKDLDTGDESKAMVVHRMEMEEAFAVVPARKTKRVEPVGQRRIRRPFSVAEVEALVHAVEKLGTGRWRDVKIRAFDNAKHRTYVDLKDKWKTLVHTASIAPQQRRGEPVPQELLDRVLQAQAYWAHQQAKLQLKSEACLLT</sequence>